<dbReference type="AlphaFoldDB" id="M4V8I3"/>
<accession>M4V8I3</accession>
<sequence length="253" mass="28869">MDYTITNTSIFIRYSRFVLCVVAFFAISSFLAYDTYAQTQSSQNTGSQPQMRRTTNPQQQQPRRTVRTRRAPPKQAPKPNYHTTNAFKFGLALWGENIKLLAADGRSEEIDMKYSGALLGYELGLKWTSWSIWTEAQALLLSGQASSTNTSIQYRDKAKGNIPFLFDAGFSYYPHTNVSLGLGAGLLFHSLTLEPPTSVVTTYEFKYSKPMKFFALFRLNWHISSNWSFEQKITSFTESHLDTGWNASMNYQF</sequence>
<dbReference type="HOGENOM" id="CLU_1096954_0_0_7"/>
<dbReference type="Proteomes" id="UP000012040">
    <property type="component" value="Chromosome"/>
</dbReference>
<evidence type="ECO:0008006" key="4">
    <source>
        <dbReference type="Google" id="ProtNLM"/>
    </source>
</evidence>
<dbReference type="PATRIC" id="fig|1184267.3.peg.1300"/>
<feature type="region of interest" description="Disordered" evidence="1">
    <location>
        <begin position="41"/>
        <end position="80"/>
    </location>
</feature>
<organism evidence="2 3">
    <name type="scientific">Pseudobdellovibrio exovorus JSS</name>
    <dbReference type="NCBI Taxonomy" id="1184267"/>
    <lineage>
        <taxon>Bacteria</taxon>
        <taxon>Pseudomonadati</taxon>
        <taxon>Bdellovibrionota</taxon>
        <taxon>Bdellovibrionia</taxon>
        <taxon>Bdellovibrionales</taxon>
        <taxon>Pseudobdellovibrionaceae</taxon>
        <taxon>Pseudobdellovibrio</taxon>
    </lineage>
</organism>
<feature type="compositionally biased region" description="Low complexity" evidence="1">
    <location>
        <begin position="48"/>
        <end position="63"/>
    </location>
</feature>
<gene>
    <name evidence="2" type="ORF">A11Q_1282</name>
</gene>
<reference evidence="2 3" key="1">
    <citation type="journal article" date="2013" name="ISME J.">
        <title>By their genes ye shall know them: genomic signatures of predatory bacteria.</title>
        <authorList>
            <person name="Pasternak Z."/>
            <person name="Pietrokovski S."/>
            <person name="Rotem O."/>
            <person name="Gophna U."/>
            <person name="Lurie-Weinberger M.N."/>
            <person name="Jurkevitch E."/>
        </authorList>
    </citation>
    <scope>NUCLEOTIDE SEQUENCE [LARGE SCALE GENOMIC DNA]</scope>
    <source>
        <strain evidence="2 3">JSS</strain>
    </source>
</reference>
<dbReference type="EMBL" id="CP003537">
    <property type="protein sequence ID" value="AGH95498.1"/>
    <property type="molecule type" value="Genomic_DNA"/>
</dbReference>
<dbReference type="eggNOG" id="ENOG5031V7H">
    <property type="taxonomic scope" value="Bacteria"/>
</dbReference>
<dbReference type="STRING" id="1184267.A11Q_1282"/>
<name>M4V8I3_9BACT</name>
<evidence type="ECO:0000256" key="1">
    <source>
        <dbReference type="SAM" id="MobiDB-lite"/>
    </source>
</evidence>
<proteinExistence type="predicted"/>
<protein>
    <recommendedName>
        <fullName evidence="4">Outer membrane protein beta-barrel domain-containing protein</fullName>
    </recommendedName>
</protein>
<dbReference type="KEGG" id="bex:A11Q_1282"/>
<evidence type="ECO:0000313" key="2">
    <source>
        <dbReference type="EMBL" id="AGH95498.1"/>
    </source>
</evidence>
<evidence type="ECO:0000313" key="3">
    <source>
        <dbReference type="Proteomes" id="UP000012040"/>
    </source>
</evidence>
<keyword evidence="3" id="KW-1185">Reference proteome</keyword>